<comment type="similarity">
    <text evidence="1">Belongs to the LysR transcriptional regulatory family.</text>
</comment>
<proteinExistence type="inferred from homology"/>
<dbReference type="AlphaFoldDB" id="A0A0N9MZB6"/>
<dbReference type="Gene3D" id="3.40.190.290">
    <property type="match status" value="1"/>
</dbReference>
<feature type="domain" description="HTH lysR-type" evidence="5">
    <location>
        <begin position="3"/>
        <end position="60"/>
    </location>
</feature>
<keyword evidence="2" id="KW-0805">Transcription regulation</keyword>
<dbReference type="InterPro" id="IPR000847">
    <property type="entry name" value="LysR_HTH_N"/>
</dbReference>
<sequence length="335" mass="37176">MNITFKQLSVFVSVACNGTLTRAAQTLFMTKGAVSQALSELESQLGVRLFDRQHARLVINHEGNKLLPVADELLVRLRGIEQLFSEQGPHSQLRVGCTNTIGSYLFPEMLSAFGFGTGQLPQTIIANTSIISGMLNRFELDIALVEGSTTENSIVTEPWMEDEMVVIAAKHHPLANIGAVPYGRLSQERWILRELGSGSRTFFDNHLALELDKPDVVLSLNTFDAILSCVQNNLGITFISSRMFKQPCGAEHFAQLHTEQRFFRKLTLCYHRKNSFRPHSSIGWLSVMLGQKPSLGVIRMCDVQPVSFGNLLAIRSRVSGLTAIPQTFMSPCPQV</sequence>
<evidence type="ECO:0000256" key="3">
    <source>
        <dbReference type="ARBA" id="ARBA00023125"/>
    </source>
</evidence>
<geneLocation type="plasmid" evidence="6">
    <name>Drgb3</name>
</geneLocation>
<dbReference type="Gene3D" id="1.10.10.10">
    <property type="entry name" value="Winged helix-like DNA-binding domain superfamily/Winged helix DNA-binding domain"/>
    <property type="match status" value="1"/>
</dbReference>
<dbReference type="InterPro" id="IPR036390">
    <property type="entry name" value="WH_DNA-bd_sf"/>
</dbReference>
<evidence type="ECO:0000313" key="6">
    <source>
        <dbReference type="EMBL" id="ALG88712.1"/>
    </source>
</evidence>
<dbReference type="PROSITE" id="PS50931">
    <property type="entry name" value="HTH_LYSR"/>
    <property type="match status" value="1"/>
</dbReference>
<name>A0A0N9MZB6_PECCA</name>
<keyword evidence="4" id="KW-0804">Transcription</keyword>
<dbReference type="EMBL" id="KT351734">
    <property type="protein sequence ID" value="ALG88712.1"/>
    <property type="molecule type" value="Genomic_DNA"/>
</dbReference>
<dbReference type="PANTHER" id="PTHR30126:SF94">
    <property type="entry name" value="LYSR FAMILY TRANSCRIPTIONAL REGULATOR"/>
    <property type="match status" value="1"/>
</dbReference>
<reference evidence="6" key="2">
    <citation type="submission" date="2015-07" db="EMBL/GenBank/DDBJ databases">
        <authorList>
            <person name="Welte C."/>
            <person name="de Graaf R."/>
            <person name="van den Bosch T.J.M."/>
            <person name="Op den Camp H."/>
            <person name="van Dam N."/>
            <person name="Jetten M."/>
        </authorList>
    </citation>
    <scope>NUCLEOTIDE SEQUENCE</scope>
    <source>
        <plasmid evidence="6">Drgb3</plasmid>
    </source>
</reference>
<keyword evidence="3" id="KW-0238">DNA-binding</keyword>
<accession>A0A0N9MZB6</accession>
<dbReference type="PANTHER" id="PTHR30126">
    <property type="entry name" value="HTH-TYPE TRANSCRIPTIONAL REGULATOR"/>
    <property type="match status" value="1"/>
</dbReference>
<dbReference type="InterPro" id="IPR005119">
    <property type="entry name" value="LysR_subst-bd"/>
</dbReference>
<dbReference type="Pfam" id="PF03466">
    <property type="entry name" value="LysR_substrate"/>
    <property type="match status" value="1"/>
</dbReference>
<dbReference type="SUPFAM" id="SSF53850">
    <property type="entry name" value="Periplasmic binding protein-like II"/>
    <property type="match status" value="1"/>
</dbReference>
<dbReference type="InterPro" id="IPR036388">
    <property type="entry name" value="WH-like_DNA-bd_sf"/>
</dbReference>
<dbReference type="Pfam" id="PF00126">
    <property type="entry name" value="HTH_1"/>
    <property type="match status" value="1"/>
</dbReference>
<dbReference type="SUPFAM" id="SSF46785">
    <property type="entry name" value="Winged helix' DNA-binding domain"/>
    <property type="match status" value="1"/>
</dbReference>
<evidence type="ECO:0000256" key="2">
    <source>
        <dbReference type="ARBA" id="ARBA00023015"/>
    </source>
</evidence>
<dbReference type="GO" id="GO:0000976">
    <property type="term" value="F:transcription cis-regulatory region binding"/>
    <property type="evidence" value="ECO:0007669"/>
    <property type="project" value="TreeGrafter"/>
</dbReference>
<dbReference type="RefSeq" id="WP_335928456.1">
    <property type="nucleotide sequence ID" value="NZ_KT351734.1"/>
</dbReference>
<dbReference type="GO" id="GO:0003700">
    <property type="term" value="F:DNA-binding transcription factor activity"/>
    <property type="evidence" value="ECO:0007669"/>
    <property type="project" value="InterPro"/>
</dbReference>
<organism evidence="6">
    <name type="scientific">Pectobacterium carotovorum</name>
    <name type="common">Erwinia carotovora</name>
    <dbReference type="NCBI Taxonomy" id="554"/>
    <lineage>
        <taxon>Bacteria</taxon>
        <taxon>Pseudomonadati</taxon>
        <taxon>Pseudomonadota</taxon>
        <taxon>Gammaproteobacteria</taxon>
        <taxon>Enterobacterales</taxon>
        <taxon>Pectobacteriaceae</taxon>
        <taxon>Pectobacterium</taxon>
    </lineage>
</organism>
<keyword evidence="6" id="KW-0614">Plasmid</keyword>
<evidence type="ECO:0000259" key="5">
    <source>
        <dbReference type="PROSITE" id="PS50931"/>
    </source>
</evidence>
<reference evidence="6" key="1">
    <citation type="journal article" date="2015" name="Environ. Microbiol.">
        <title>Plasmids from the gut microbiome of cabbage root fly larvae encode SaxA that catalyses the conversion of the plant toxin 2-phenylethyl isothiocyanate.</title>
        <authorList>
            <person name="Welte C.U."/>
            <person name="de Graaf R.M."/>
            <person name="van den Bosch T.J."/>
            <person name="Op den Camp H.J."/>
            <person name="van Dam N.M."/>
            <person name="Jetten M.S."/>
        </authorList>
    </citation>
    <scope>NUCLEOTIDE SEQUENCE</scope>
    <source>
        <plasmid evidence="6">Drgb3</plasmid>
    </source>
</reference>
<evidence type="ECO:0000256" key="4">
    <source>
        <dbReference type="ARBA" id="ARBA00023163"/>
    </source>
</evidence>
<protein>
    <submittedName>
        <fullName evidence="6">CysJI operon transcriptional regulator</fullName>
    </submittedName>
</protein>
<evidence type="ECO:0000256" key="1">
    <source>
        <dbReference type="ARBA" id="ARBA00009437"/>
    </source>
</evidence>
<dbReference type="PRINTS" id="PR00039">
    <property type="entry name" value="HTHLYSR"/>
</dbReference>